<protein>
    <submittedName>
        <fullName evidence="1">Uncharacterized protein</fullName>
    </submittedName>
</protein>
<proteinExistence type="predicted"/>
<dbReference type="EMBL" id="JBFAKC010000021">
    <property type="protein sequence ID" value="MEV0712382.1"/>
    <property type="molecule type" value="Genomic_DNA"/>
</dbReference>
<name>A0ABV3G3W3_9NOCA</name>
<evidence type="ECO:0000313" key="2">
    <source>
        <dbReference type="Proteomes" id="UP001551695"/>
    </source>
</evidence>
<reference evidence="1 2" key="1">
    <citation type="submission" date="2024-06" db="EMBL/GenBank/DDBJ databases">
        <title>The Natural Products Discovery Center: Release of the First 8490 Sequenced Strains for Exploring Actinobacteria Biosynthetic Diversity.</title>
        <authorList>
            <person name="Kalkreuter E."/>
            <person name="Kautsar S.A."/>
            <person name="Yang D."/>
            <person name="Bader C.D."/>
            <person name="Teijaro C.N."/>
            <person name="Fluegel L."/>
            <person name="Davis C.M."/>
            <person name="Simpson J.R."/>
            <person name="Lauterbach L."/>
            <person name="Steele A.D."/>
            <person name="Gui C."/>
            <person name="Meng S."/>
            <person name="Li G."/>
            <person name="Viehrig K."/>
            <person name="Ye F."/>
            <person name="Su P."/>
            <person name="Kiefer A.F."/>
            <person name="Nichols A."/>
            <person name="Cepeda A.J."/>
            <person name="Yan W."/>
            <person name="Fan B."/>
            <person name="Jiang Y."/>
            <person name="Adhikari A."/>
            <person name="Zheng C.-J."/>
            <person name="Schuster L."/>
            <person name="Cowan T.M."/>
            <person name="Smanski M.J."/>
            <person name="Chevrette M.G."/>
            <person name="De Carvalho L.P.S."/>
            <person name="Shen B."/>
        </authorList>
    </citation>
    <scope>NUCLEOTIDE SEQUENCE [LARGE SCALE GENOMIC DNA]</scope>
    <source>
        <strain evidence="1 2">NPDC050403</strain>
    </source>
</reference>
<organism evidence="1 2">
    <name type="scientific">Nocardia aurea</name>
    <dbReference type="NCBI Taxonomy" id="2144174"/>
    <lineage>
        <taxon>Bacteria</taxon>
        <taxon>Bacillati</taxon>
        <taxon>Actinomycetota</taxon>
        <taxon>Actinomycetes</taxon>
        <taxon>Mycobacteriales</taxon>
        <taxon>Nocardiaceae</taxon>
        <taxon>Nocardia</taxon>
    </lineage>
</organism>
<gene>
    <name evidence="1" type="ORF">AB0I48_32985</name>
</gene>
<dbReference type="RefSeq" id="WP_109529563.1">
    <property type="nucleotide sequence ID" value="NZ_JBEXKW010000026.1"/>
</dbReference>
<sequence>MRQRPTAIGYLRRDVSGVSWEWHEVRIRGMARRFGYDLADTVAAGSDVERPLPRLLELVRGMDVDAVITPSLVHLGGALPDDLLRLCEINTFEPEATYAARTPARWDGYR</sequence>
<dbReference type="Proteomes" id="UP001551695">
    <property type="component" value="Unassembled WGS sequence"/>
</dbReference>
<evidence type="ECO:0000313" key="1">
    <source>
        <dbReference type="EMBL" id="MEV0712382.1"/>
    </source>
</evidence>
<keyword evidence="2" id="KW-1185">Reference proteome</keyword>
<comment type="caution">
    <text evidence="1">The sequence shown here is derived from an EMBL/GenBank/DDBJ whole genome shotgun (WGS) entry which is preliminary data.</text>
</comment>
<accession>A0ABV3G3W3</accession>